<proteinExistence type="predicted"/>
<dbReference type="GO" id="GO:0003700">
    <property type="term" value="F:DNA-binding transcription factor activity"/>
    <property type="evidence" value="ECO:0007669"/>
    <property type="project" value="TreeGrafter"/>
</dbReference>
<feature type="domain" description="HTH tetR-type" evidence="5">
    <location>
        <begin position="19"/>
        <end position="79"/>
    </location>
</feature>
<dbReference type="AlphaFoldDB" id="A0A6G9XZ91"/>
<dbReference type="PANTHER" id="PTHR30055:SF238">
    <property type="entry name" value="MYCOFACTOCIN BIOSYNTHESIS TRANSCRIPTIONAL REGULATOR MFTR-RELATED"/>
    <property type="match status" value="1"/>
</dbReference>
<dbReference type="Proteomes" id="UP000501705">
    <property type="component" value="Chromosome"/>
</dbReference>
<dbReference type="PANTHER" id="PTHR30055">
    <property type="entry name" value="HTH-TYPE TRANSCRIPTIONAL REGULATOR RUTR"/>
    <property type="match status" value="1"/>
</dbReference>
<evidence type="ECO:0000313" key="6">
    <source>
        <dbReference type="EMBL" id="QIS06133.1"/>
    </source>
</evidence>
<dbReference type="SUPFAM" id="SSF46689">
    <property type="entry name" value="Homeodomain-like"/>
    <property type="match status" value="1"/>
</dbReference>
<organism evidence="6 7">
    <name type="scientific">Nocardia brasiliensis</name>
    <dbReference type="NCBI Taxonomy" id="37326"/>
    <lineage>
        <taxon>Bacteria</taxon>
        <taxon>Bacillati</taxon>
        <taxon>Actinomycetota</taxon>
        <taxon>Actinomycetes</taxon>
        <taxon>Mycobacteriales</taxon>
        <taxon>Nocardiaceae</taxon>
        <taxon>Nocardia</taxon>
    </lineage>
</organism>
<evidence type="ECO:0000259" key="5">
    <source>
        <dbReference type="PROSITE" id="PS50977"/>
    </source>
</evidence>
<keyword evidence="1" id="KW-0805">Transcription regulation</keyword>
<feature type="DNA-binding region" description="H-T-H motif" evidence="4">
    <location>
        <begin position="42"/>
        <end position="61"/>
    </location>
</feature>
<dbReference type="RefSeq" id="WP_167465180.1">
    <property type="nucleotide sequence ID" value="NZ_CP046171.1"/>
</dbReference>
<dbReference type="InterPro" id="IPR001647">
    <property type="entry name" value="HTH_TetR"/>
</dbReference>
<dbReference type="PROSITE" id="PS50977">
    <property type="entry name" value="HTH_TETR_2"/>
    <property type="match status" value="1"/>
</dbReference>
<dbReference type="Gene3D" id="1.10.357.10">
    <property type="entry name" value="Tetracycline Repressor, domain 2"/>
    <property type="match status" value="1"/>
</dbReference>
<dbReference type="EMBL" id="CP046171">
    <property type="protein sequence ID" value="QIS06133.1"/>
    <property type="molecule type" value="Genomic_DNA"/>
</dbReference>
<keyword evidence="2 4" id="KW-0238">DNA-binding</keyword>
<accession>A0A6G9XZ91</accession>
<dbReference type="GO" id="GO:0000976">
    <property type="term" value="F:transcription cis-regulatory region binding"/>
    <property type="evidence" value="ECO:0007669"/>
    <property type="project" value="TreeGrafter"/>
</dbReference>
<evidence type="ECO:0000256" key="3">
    <source>
        <dbReference type="ARBA" id="ARBA00023163"/>
    </source>
</evidence>
<evidence type="ECO:0000256" key="1">
    <source>
        <dbReference type="ARBA" id="ARBA00023015"/>
    </source>
</evidence>
<evidence type="ECO:0000313" key="7">
    <source>
        <dbReference type="Proteomes" id="UP000501705"/>
    </source>
</evidence>
<evidence type="ECO:0000256" key="4">
    <source>
        <dbReference type="PROSITE-ProRule" id="PRU00335"/>
    </source>
</evidence>
<dbReference type="InterPro" id="IPR009057">
    <property type="entry name" value="Homeodomain-like_sf"/>
</dbReference>
<reference evidence="6 7" key="1">
    <citation type="journal article" date="2019" name="ACS Chem. Biol.">
        <title>Identification and Mobilization of a Cryptic Antibiotic Biosynthesis Gene Locus from a Human-Pathogenic Nocardia Isolate.</title>
        <authorList>
            <person name="Herisse M."/>
            <person name="Ishida K."/>
            <person name="Porter J.L."/>
            <person name="Howden B."/>
            <person name="Hertweck C."/>
            <person name="Stinear T.P."/>
            <person name="Pidot S.J."/>
        </authorList>
    </citation>
    <scope>NUCLEOTIDE SEQUENCE [LARGE SCALE GENOMIC DNA]</scope>
    <source>
        <strain evidence="6 7">AUSMDU00024985</strain>
    </source>
</reference>
<name>A0A6G9XZ91_NOCBR</name>
<dbReference type="InterPro" id="IPR050109">
    <property type="entry name" value="HTH-type_TetR-like_transc_reg"/>
</dbReference>
<protein>
    <submittedName>
        <fullName evidence="6">TetR family transcriptional regulator</fullName>
    </submittedName>
</protein>
<gene>
    <name evidence="6" type="ORF">F5X71_30905</name>
</gene>
<sequence>MSSPASTEPPIGLRAQKKRKTRLDLCMAARRLAVERGVDATTVEDIARAVGVSPRTFFNYYDTKLDAIVGPVEEIGTPAARAEFVAGGPTGVLMADLTWLFASAIEPEEEVREAISLVIAIIKAEPRVVASFMAAGVQQEAMVAELLTARSGAPVAPEFAALAAGVMTTITTRAVLSAAADTSRSFKAAVAEHCAMAAWLFDLPDEKTRRRDR</sequence>
<keyword evidence="3" id="KW-0804">Transcription</keyword>
<dbReference type="Pfam" id="PF00440">
    <property type="entry name" value="TetR_N"/>
    <property type="match status" value="1"/>
</dbReference>
<evidence type="ECO:0000256" key="2">
    <source>
        <dbReference type="ARBA" id="ARBA00023125"/>
    </source>
</evidence>